<evidence type="ECO:0000259" key="1">
    <source>
        <dbReference type="Pfam" id="PF01368"/>
    </source>
</evidence>
<feature type="non-terminal residue" evidence="2">
    <location>
        <position position="173"/>
    </location>
</feature>
<comment type="caution">
    <text evidence="2">The sequence shown here is derived from an EMBL/GenBank/DDBJ whole genome shotgun (WGS) entry which is preliminary data.</text>
</comment>
<dbReference type="PANTHER" id="PTHR30255">
    <property type="entry name" value="SINGLE-STRANDED-DNA-SPECIFIC EXONUCLEASE RECJ"/>
    <property type="match status" value="1"/>
</dbReference>
<evidence type="ECO:0000313" key="2">
    <source>
        <dbReference type="EMBL" id="GAI26041.1"/>
    </source>
</evidence>
<dbReference type="InterPro" id="IPR001667">
    <property type="entry name" value="DDH_dom"/>
</dbReference>
<feature type="domain" description="DDH" evidence="1">
    <location>
        <begin position="23"/>
        <end position="170"/>
    </location>
</feature>
<proteinExistence type="predicted"/>
<gene>
    <name evidence="2" type="ORF">S06H3_26046</name>
</gene>
<dbReference type="SUPFAM" id="SSF64182">
    <property type="entry name" value="DHH phosphoesterases"/>
    <property type="match status" value="1"/>
</dbReference>
<dbReference type="PANTHER" id="PTHR30255:SF2">
    <property type="entry name" value="SINGLE-STRANDED-DNA-SPECIFIC EXONUCLEASE RECJ"/>
    <property type="match status" value="1"/>
</dbReference>
<dbReference type="AlphaFoldDB" id="X1N754"/>
<dbReference type="GO" id="GO:0004527">
    <property type="term" value="F:exonuclease activity"/>
    <property type="evidence" value="ECO:0007669"/>
    <property type="project" value="UniProtKB-KW"/>
</dbReference>
<dbReference type="EMBL" id="BARV01015030">
    <property type="protein sequence ID" value="GAI26041.1"/>
    <property type="molecule type" value="Genomic_DNA"/>
</dbReference>
<dbReference type="InterPro" id="IPR038763">
    <property type="entry name" value="DHH_sf"/>
</dbReference>
<name>X1N754_9ZZZZ</name>
<protein>
    <recommendedName>
        <fullName evidence="1">DDH domain-containing protein</fullName>
    </recommendedName>
</protein>
<dbReference type="Pfam" id="PF01368">
    <property type="entry name" value="DHH"/>
    <property type="match status" value="1"/>
</dbReference>
<sequence length="173" mass="19175">MPQIKNLKKVAQRIKKALKNKEKIILYGDSDVDGICSTVILKETIENLGGEITAVYFPNREKEGYGLTESGLSFLSKFSPALLFTLDCGIGNVKEAELAIKQGFKLIIIDHHVVLEKLPKAELIVDPKQKGDKYPFKEFAATGLVFKLAQLLLKEEILKESLLELCALATIAD</sequence>
<dbReference type="Gene3D" id="3.90.1640.30">
    <property type="match status" value="1"/>
</dbReference>
<accession>X1N754</accession>
<reference evidence="2" key="1">
    <citation type="journal article" date="2014" name="Front. Microbiol.">
        <title>High frequency of phylogenetically diverse reductive dehalogenase-homologous genes in deep subseafloor sedimentary metagenomes.</title>
        <authorList>
            <person name="Kawai M."/>
            <person name="Futagami T."/>
            <person name="Toyoda A."/>
            <person name="Takaki Y."/>
            <person name="Nishi S."/>
            <person name="Hori S."/>
            <person name="Arai W."/>
            <person name="Tsubouchi T."/>
            <person name="Morono Y."/>
            <person name="Uchiyama I."/>
            <person name="Ito T."/>
            <person name="Fujiyama A."/>
            <person name="Inagaki F."/>
            <person name="Takami H."/>
        </authorList>
    </citation>
    <scope>NUCLEOTIDE SEQUENCE</scope>
    <source>
        <strain evidence="2">Expedition CK06-06</strain>
    </source>
</reference>
<organism evidence="2">
    <name type="scientific">marine sediment metagenome</name>
    <dbReference type="NCBI Taxonomy" id="412755"/>
    <lineage>
        <taxon>unclassified sequences</taxon>
        <taxon>metagenomes</taxon>
        <taxon>ecological metagenomes</taxon>
    </lineage>
</organism>
<dbReference type="InterPro" id="IPR051673">
    <property type="entry name" value="SSDNA_exonuclease_RecJ"/>
</dbReference>